<evidence type="ECO:0000256" key="2">
    <source>
        <dbReference type="SAM" id="SignalP"/>
    </source>
</evidence>
<dbReference type="EMBL" id="SRXU01000007">
    <property type="protein sequence ID" value="TGX39989.1"/>
    <property type="molecule type" value="Genomic_DNA"/>
</dbReference>
<dbReference type="OrthoDB" id="9899725at2"/>
<dbReference type="RefSeq" id="WP_135986544.1">
    <property type="nucleotide sequence ID" value="NZ_JAASQM010000001.1"/>
</dbReference>
<feature type="transmembrane region" description="Helical" evidence="1">
    <location>
        <begin position="48"/>
        <end position="67"/>
    </location>
</feature>
<gene>
    <name evidence="3" type="ORF">E5A74_15530</name>
</gene>
<comment type="caution">
    <text evidence="3">The sequence shown here is derived from an EMBL/GenBank/DDBJ whole genome shotgun (WGS) entry which is preliminary data.</text>
</comment>
<evidence type="ECO:0000313" key="3">
    <source>
        <dbReference type="EMBL" id="TGX39989.1"/>
    </source>
</evidence>
<accession>A0A4S1WB07</accession>
<keyword evidence="4" id="KW-1185">Reference proteome</keyword>
<proteinExistence type="predicted"/>
<keyword evidence="1" id="KW-1133">Transmembrane helix</keyword>
<sequence>MRTLKLVAASALTFGAASVPVAQASTSMLSLQRAATAGEKSSDLNGSVAIILIATAAIIGTAIYVSTNDDDEPDSP</sequence>
<reference evidence="3 4" key="1">
    <citation type="submission" date="2019-04" db="EMBL/GenBank/DDBJ databases">
        <title>Sphingomonas psychrotolerans sp. nov., isolated from soil in the Tianshan Mountains, Xinjiang, China.</title>
        <authorList>
            <person name="Luo Y."/>
            <person name="Sheng H."/>
        </authorList>
    </citation>
    <scope>NUCLEOTIDE SEQUENCE [LARGE SCALE GENOMIC DNA]</scope>
    <source>
        <strain evidence="3 4">KIS18-15</strain>
    </source>
</reference>
<feature type="chain" id="PRO_5020610962" description="Ferrochelatase" evidence="2">
    <location>
        <begin position="25"/>
        <end position="76"/>
    </location>
</feature>
<evidence type="ECO:0008006" key="5">
    <source>
        <dbReference type="Google" id="ProtNLM"/>
    </source>
</evidence>
<organism evidence="3 4">
    <name type="scientific">Sphingomonas naasensis</name>
    <dbReference type="NCBI Taxonomy" id="1344951"/>
    <lineage>
        <taxon>Bacteria</taxon>
        <taxon>Pseudomonadati</taxon>
        <taxon>Pseudomonadota</taxon>
        <taxon>Alphaproteobacteria</taxon>
        <taxon>Sphingomonadales</taxon>
        <taxon>Sphingomonadaceae</taxon>
        <taxon>Sphingomonas</taxon>
    </lineage>
</organism>
<evidence type="ECO:0000313" key="4">
    <source>
        <dbReference type="Proteomes" id="UP000309848"/>
    </source>
</evidence>
<feature type="signal peptide" evidence="2">
    <location>
        <begin position="1"/>
        <end position="24"/>
    </location>
</feature>
<name>A0A4S1WB07_9SPHN</name>
<keyword evidence="1" id="KW-0472">Membrane</keyword>
<evidence type="ECO:0000256" key="1">
    <source>
        <dbReference type="SAM" id="Phobius"/>
    </source>
</evidence>
<keyword evidence="1" id="KW-0812">Transmembrane</keyword>
<dbReference type="AlphaFoldDB" id="A0A4S1WB07"/>
<protein>
    <recommendedName>
        <fullName evidence="5">Ferrochelatase</fullName>
    </recommendedName>
</protein>
<dbReference type="Proteomes" id="UP000309848">
    <property type="component" value="Unassembled WGS sequence"/>
</dbReference>
<keyword evidence="2" id="KW-0732">Signal</keyword>